<dbReference type="GO" id="GO:0043565">
    <property type="term" value="F:sequence-specific DNA binding"/>
    <property type="evidence" value="ECO:0007669"/>
    <property type="project" value="InterPro"/>
</dbReference>
<dbReference type="InterPro" id="IPR024457">
    <property type="entry name" value="Putative_integrase_N"/>
</dbReference>
<dbReference type="InterPro" id="IPR011010">
    <property type="entry name" value="DNA_brk_join_enz"/>
</dbReference>
<evidence type="ECO:0000256" key="1">
    <source>
        <dbReference type="ARBA" id="ARBA00023172"/>
    </source>
</evidence>
<accession>A0A7Z7N7D2</accession>
<dbReference type="GO" id="GO:0015074">
    <property type="term" value="P:DNA integration"/>
    <property type="evidence" value="ECO:0007669"/>
    <property type="project" value="InterPro"/>
</dbReference>
<feature type="domain" description="Putative integrase N-terminal" evidence="4">
    <location>
        <begin position="48"/>
        <end position="115"/>
    </location>
</feature>
<dbReference type="Pfam" id="PF12835">
    <property type="entry name" value="Integrase_1"/>
    <property type="match status" value="1"/>
</dbReference>
<feature type="domain" description="Integrase catalytic" evidence="5">
    <location>
        <begin position="156"/>
        <end position="278"/>
    </location>
</feature>
<comment type="caution">
    <text evidence="6">The sequence shown here is derived from an EMBL/GenBank/DDBJ whole genome shotgun (WGS) entry which is preliminary data.</text>
</comment>
<dbReference type="Gene3D" id="1.10.10.60">
    <property type="entry name" value="Homeodomain-like"/>
    <property type="match status" value="1"/>
</dbReference>
<evidence type="ECO:0000256" key="2">
    <source>
        <dbReference type="SAM" id="MobiDB-lite"/>
    </source>
</evidence>
<protein>
    <submittedName>
        <fullName evidence="6">Regulatory protein, Fis family</fullName>
    </submittedName>
</protein>
<gene>
    <name evidence="6" type="ORF">SAMN05446927_8514</name>
</gene>
<dbReference type="AlphaFoldDB" id="A0A7Z7N7D2"/>
<proteinExistence type="predicted"/>
<evidence type="ECO:0000313" key="7">
    <source>
        <dbReference type="Proteomes" id="UP000219522"/>
    </source>
</evidence>
<evidence type="ECO:0000259" key="5">
    <source>
        <dbReference type="Pfam" id="PF12835"/>
    </source>
</evidence>
<dbReference type="SUPFAM" id="SSF46689">
    <property type="entry name" value="Homeodomain-like"/>
    <property type="match status" value="1"/>
</dbReference>
<dbReference type="Pfam" id="PF02954">
    <property type="entry name" value="HTH_8"/>
    <property type="match status" value="1"/>
</dbReference>
<name>A0A7Z7N7D2_9BURK</name>
<dbReference type="InterPro" id="IPR009057">
    <property type="entry name" value="Homeodomain-like_sf"/>
</dbReference>
<dbReference type="RefSeq" id="WP_097191194.1">
    <property type="nucleotide sequence ID" value="NZ_OCSU01000004.1"/>
</dbReference>
<dbReference type="EMBL" id="OCSU01000004">
    <property type="protein sequence ID" value="SOE91579.1"/>
    <property type="molecule type" value="Genomic_DNA"/>
</dbReference>
<keyword evidence="7" id="KW-1185">Reference proteome</keyword>
<reference evidence="6 7" key="1">
    <citation type="submission" date="2017-09" db="EMBL/GenBank/DDBJ databases">
        <authorList>
            <person name="Varghese N."/>
            <person name="Submissions S."/>
        </authorList>
    </citation>
    <scope>NUCLEOTIDE SEQUENCE [LARGE SCALE GENOMIC DNA]</scope>
    <source>
        <strain evidence="6 7">OK806</strain>
    </source>
</reference>
<dbReference type="GO" id="GO:0006310">
    <property type="term" value="P:DNA recombination"/>
    <property type="evidence" value="ECO:0007669"/>
    <property type="project" value="UniProtKB-KW"/>
</dbReference>
<dbReference type="Proteomes" id="UP000219522">
    <property type="component" value="Unassembled WGS sequence"/>
</dbReference>
<evidence type="ECO:0000259" key="3">
    <source>
        <dbReference type="Pfam" id="PF02954"/>
    </source>
</evidence>
<evidence type="ECO:0000259" key="4">
    <source>
        <dbReference type="Pfam" id="PF12834"/>
    </source>
</evidence>
<feature type="region of interest" description="Disordered" evidence="2">
    <location>
        <begin position="376"/>
        <end position="403"/>
    </location>
</feature>
<dbReference type="Pfam" id="PF12834">
    <property type="entry name" value="Phage_int_SAM_2"/>
    <property type="match status" value="1"/>
</dbReference>
<dbReference type="InterPro" id="IPR002197">
    <property type="entry name" value="HTH_Fis"/>
</dbReference>
<dbReference type="InterPro" id="IPR024456">
    <property type="entry name" value="Integrase_catalytic_putative"/>
</dbReference>
<keyword evidence="1" id="KW-0233">DNA recombination</keyword>
<dbReference type="InterPro" id="IPR013762">
    <property type="entry name" value="Integrase-like_cat_sf"/>
</dbReference>
<dbReference type="Gene3D" id="1.10.443.10">
    <property type="entry name" value="Intergrase catalytic core"/>
    <property type="match status" value="1"/>
</dbReference>
<organism evidence="6 7">
    <name type="scientific">Caballeronia arationis</name>
    <dbReference type="NCBI Taxonomy" id="1777142"/>
    <lineage>
        <taxon>Bacteria</taxon>
        <taxon>Pseudomonadati</taxon>
        <taxon>Pseudomonadota</taxon>
        <taxon>Betaproteobacteria</taxon>
        <taxon>Burkholderiales</taxon>
        <taxon>Burkholderiaceae</taxon>
        <taxon>Caballeronia</taxon>
    </lineage>
</organism>
<evidence type="ECO:0000313" key="6">
    <source>
        <dbReference type="EMBL" id="SOE91579.1"/>
    </source>
</evidence>
<dbReference type="SUPFAM" id="SSF56349">
    <property type="entry name" value="DNA breaking-rejoining enzymes"/>
    <property type="match status" value="1"/>
</dbReference>
<feature type="domain" description="DNA binding HTH" evidence="3">
    <location>
        <begin position="342"/>
        <end position="372"/>
    </location>
</feature>
<sequence length="403" mass="44851">MTVTIYVKGIVADYPELPPDFRSHLELIFTNNVNRVHSRTRVSAKPLSVKTQSFRLRTLCRSFVELRQIGFALQTPYALREKHIEGLVTLWHKEGQSPGTIENKLTYFRAFTKWINKPTVVKTLAEYIDPDEHNFRRSSVATEDKSWEGKGIDAVAILEEIVKTEPVVAVQMKLQVAFGLRVEESFLLRPKDAVRKDGKLNVVHGTKGGRARVVPMEFKMDVLLEAAQLSNRSTGSTIPDGYTKTQWRDHFYTVLKRHGVTKAGLGVTCHGLRHQFLQQMFEKYAGVPAPIKRSDQRADPALHREAMQAVVEAAGHSKAQKAGAYLSSYFVQRQLTSPKVSADQVRDAIAAAEGNISAAAKSLGISRQKVYRTLAADKPGASGMPHETALREQDGASRLPVAP</sequence>